<dbReference type="InterPro" id="IPR000182">
    <property type="entry name" value="GNAT_dom"/>
</dbReference>
<gene>
    <name evidence="4" type="ORF">SAMN05421827_106186</name>
</gene>
<dbReference type="STRING" id="405671.SAMN05421827_106186"/>
<feature type="domain" description="N-acetyltransferase" evidence="3">
    <location>
        <begin position="4"/>
        <end position="147"/>
    </location>
</feature>
<keyword evidence="5" id="KW-1185">Reference proteome</keyword>
<evidence type="ECO:0000259" key="3">
    <source>
        <dbReference type="PROSITE" id="PS51186"/>
    </source>
</evidence>
<dbReference type="Gene3D" id="3.40.630.30">
    <property type="match status" value="1"/>
</dbReference>
<dbReference type="AlphaFoldDB" id="A0A1G7U5X0"/>
<evidence type="ECO:0000256" key="1">
    <source>
        <dbReference type="ARBA" id="ARBA00022679"/>
    </source>
</evidence>
<accession>A0A1G7U5X0</accession>
<reference evidence="5" key="1">
    <citation type="submission" date="2016-10" db="EMBL/GenBank/DDBJ databases">
        <authorList>
            <person name="Varghese N."/>
            <person name="Submissions S."/>
        </authorList>
    </citation>
    <scope>NUCLEOTIDE SEQUENCE [LARGE SCALE GENOMIC DNA]</scope>
    <source>
        <strain evidence="5">DSM 17933</strain>
    </source>
</reference>
<proteinExistence type="predicted"/>
<dbReference type="EMBL" id="FNCH01000006">
    <property type="protein sequence ID" value="SDG42768.1"/>
    <property type="molecule type" value="Genomic_DNA"/>
</dbReference>
<name>A0A1G7U5X0_9SPHI</name>
<dbReference type="OrthoDB" id="9789605at2"/>
<sequence length="147" mass="17068">MKEATIVAAVRKDYEKLIAVWESSVRATHHFLSEKDLITYRWLILNEYFDQVRLYTVKVEEEMMGFIGINEKSIQMLFIHPDVRGKGLGQRLIDFAKQEHHVYMVDVNEQNEQAVGFYQKLGFVTVERSEVDAAGKPFPVLSMELKA</sequence>
<dbReference type="SUPFAM" id="SSF55729">
    <property type="entry name" value="Acyl-CoA N-acyltransferases (Nat)"/>
    <property type="match status" value="1"/>
</dbReference>
<dbReference type="Proteomes" id="UP000199643">
    <property type="component" value="Unassembled WGS sequence"/>
</dbReference>
<evidence type="ECO:0000313" key="5">
    <source>
        <dbReference type="Proteomes" id="UP000199643"/>
    </source>
</evidence>
<dbReference type="PANTHER" id="PTHR43800">
    <property type="entry name" value="PEPTIDYL-LYSINE N-ACETYLTRANSFERASE YJAB"/>
    <property type="match status" value="1"/>
</dbReference>
<dbReference type="RefSeq" id="WP_090499312.1">
    <property type="nucleotide sequence ID" value="NZ_FNCH01000006.1"/>
</dbReference>
<dbReference type="PANTHER" id="PTHR43800:SF1">
    <property type="entry name" value="PEPTIDYL-LYSINE N-ACETYLTRANSFERASE YJAB"/>
    <property type="match status" value="1"/>
</dbReference>
<dbReference type="Pfam" id="PF13673">
    <property type="entry name" value="Acetyltransf_10"/>
    <property type="match status" value="1"/>
</dbReference>
<organism evidence="4 5">
    <name type="scientific">Pedobacter terrae</name>
    <dbReference type="NCBI Taxonomy" id="405671"/>
    <lineage>
        <taxon>Bacteria</taxon>
        <taxon>Pseudomonadati</taxon>
        <taxon>Bacteroidota</taxon>
        <taxon>Sphingobacteriia</taxon>
        <taxon>Sphingobacteriales</taxon>
        <taxon>Sphingobacteriaceae</taxon>
        <taxon>Pedobacter</taxon>
    </lineage>
</organism>
<dbReference type="GO" id="GO:0016747">
    <property type="term" value="F:acyltransferase activity, transferring groups other than amino-acyl groups"/>
    <property type="evidence" value="ECO:0007669"/>
    <property type="project" value="InterPro"/>
</dbReference>
<dbReference type="InterPro" id="IPR016181">
    <property type="entry name" value="Acyl_CoA_acyltransferase"/>
</dbReference>
<evidence type="ECO:0000313" key="4">
    <source>
        <dbReference type="EMBL" id="SDG42768.1"/>
    </source>
</evidence>
<dbReference type="CDD" id="cd04301">
    <property type="entry name" value="NAT_SF"/>
    <property type="match status" value="1"/>
</dbReference>
<protein>
    <submittedName>
        <fullName evidence="4">Putative acetyltransferase</fullName>
    </submittedName>
</protein>
<keyword evidence="2" id="KW-0012">Acyltransferase</keyword>
<keyword evidence="1 4" id="KW-0808">Transferase</keyword>
<dbReference type="PROSITE" id="PS51186">
    <property type="entry name" value="GNAT"/>
    <property type="match status" value="1"/>
</dbReference>
<evidence type="ECO:0000256" key="2">
    <source>
        <dbReference type="ARBA" id="ARBA00023315"/>
    </source>
</evidence>